<dbReference type="AlphaFoldDB" id="A0A1C6FJ47"/>
<dbReference type="PRINTS" id="PR00046">
    <property type="entry name" value="SIGMA70FCT"/>
</dbReference>
<evidence type="ECO:0000256" key="2">
    <source>
        <dbReference type="ARBA" id="ARBA00021245"/>
    </source>
</evidence>
<dbReference type="InterPro" id="IPR013325">
    <property type="entry name" value="RNA_pol_sigma_r2"/>
</dbReference>
<keyword evidence="4" id="KW-0731">Sigma factor</keyword>
<dbReference type="GO" id="GO:0016987">
    <property type="term" value="F:sigma factor activity"/>
    <property type="evidence" value="ECO:0007669"/>
    <property type="project" value="UniProtKB-KW"/>
</dbReference>
<dbReference type="InterPro" id="IPR007627">
    <property type="entry name" value="RNA_pol_sigma70_r2"/>
</dbReference>
<name>A0A1C6FJ47_9FIRM</name>
<evidence type="ECO:0000256" key="7">
    <source>
        <dbReference type="ARBA" id="ARBA00024701"/>
    </source>
</evidence>
<evidence type="ECO:0000256" key="1">
    <source>
        <dbReference type="ARBA" id="ARBA00007788"/>
    </source>
</evidence>
<evidence type="ECO:0000313" key="10">
    <source>
        <dbReference type="EMBL" id="SCJ33172.1"/>
    </source>
</evidence>
<dbReference type="InterPro" id="IPR014284">
    <property type="entry name" value="RNA_pol_sigma-70_dom"/>
</dbReference>
<dbReference type="Pfam" id="PF08281">
    <property type="entry name" value="Sigma70_r4_2"/>
    <property type="match status" value="1"/>
</dbReference>
<gene>
    <name evidence="10" type="primary">sigH</name>
    <name evidence="10" type="ORF">SAMEA3545359_00001</name>
</gene>
<reference evidence="10" key="1">
    <citation type="submission" date="2015-09" db="EMBL/GenBank/DDBJ databases">
        <authorList>
            <consortium name="Pathogen Informatics"/>
        </authorList>
    </citation>
    <scope>NUCLEOTIDE SEQUENCE</scope>
    <source>
        <strain evidence="10">2789STDY5834896</strain>
    </source>
</reference>
<dbReference type="GO" id="GO:0003677">
    <property type="term" value="F:DNA binding"/>
    <property type="evidence" value="ECO:0007669"/>
    <property type="project" value="UniProtKB-KW"/>
</dbReference>
<dbReference type="GO" id="GO:0006352">
    <property type="term" value="P:DNA-templated transcription initiation"/>
    <property type="evidence" value="ECO:0007669"/>
    <property type="project" value="InterPro"/>
</dbReference>
<dbReference type="SUPFAM" id="SSF88946">
    <property type="entry name" value="Sigma2 domain of RNA polymerase sigma factors"/>
    <property type="match status" value="1"/>
</dbReference>
<dbReference type="EMBL" id="FMHG01000001">
    <property type="protein sequence ID" value="SCJ33172.1"/>
    <property type="molecule type" value="Genomic_DNA"/>
</dbReference>
<organism evidence="10">
    <name type="scientific">uncultured Anaerotruncus sp</name>
    <dbReference type="NCBI Taxonomy" id="905011"/>
    <lineage>
        <taxon>Bacteria</taxon>
        <taxon>Bacillati</taxon>
        <taxon>Bacillota</taxon>
        <taxon>Clostridia</taxon>
        <taxon>Eubacteriales</taxon>
        <taxon>Oscillospiraceae</taxon>
        <taxon>Anaerotruncus</taxon>
        <taxon>environmental samples</taxon>
    </lineage>
</organism>
<proteinExistence type="inferred from homology"/>
<dbReference type="PANTHER" id="PTHR43133:SF51">
    <property type="entry name" value="RNA POLYMERASE SIGMA FACTOR"/>
    <property type="match status" value="1"/>
</dbReference>
<evidence type="ECO:0000256" key="3">
    <source>
        <dbReference type="ARBA" id="ARBA00023015"/>
    </source>
</evidence>
<dbReference type="PANTHER" id="PTHR43133">
    <property type="entry name" value="RNA POLYMERASE ECF-TYPE SIGMA FACTO"/>
    <property type="match status" value="1"/>
</dbReference>
<dbReference type="Gene3D" id="1.20.120.1810">
    <property type="match status" value="1"/>
</dbReference>
<dbReference type="Gene3D" id="1.10.10.10">
    <property type="entry name" value="Winged helix-like DNA-binding domain superfamily/Winged helix DNA-binding domain"/>
    <property type="match status" value="1"/>
</dbReference>
<dbReference type="InterPro" id="IPR036388">
    <property type="entry name" value="WH-like_DNA-bd_sf"/>
</dbReference>
<comment type="similarity">
    <text evidence="1">Belongs to the sigma-70 factor family.</text>
</comment>
<evidence type="ECO:0000256" key="4">
    <source>
        <dbReference type="ARBA" id="ARBA00023082"/>
    </source>
</evidence>
<feature type="domain" description="RNA polymerase sigma factor 70 region 4 type 2" evidence="9">
    <location>
        <begin position="147"/>
        <end position="190"/>
    </location>
</feature>
<dbReference type="InterPro" id="IPR039425">
    <property type="entry name" value="RNA_pol_sigma-70-like"/>
</dbReference>
<feature type="domain" description="RNA polymerase sigma-70 region 2" evidence="8">
    <location>
        <begin position="31"/>
        <end position="96"/>
    </location>
</feature>
<keyword evidence="6" id="KW-0804">Transcription</keyword>
<evidence type="ECO:0000256" key="5">
    <source>
        <dbReference type="ARBA" id="ARBA00023125"/>
    </source>
</evidence>
<keyword evidence="5" id="KW-0238">DNA-binding</keyword>
<dbReference type="NCBIfam" id="TIGR02937">
    <property type="entry name" value="sigma70-ECF"/>
    <property type="match status" value="1"/>
</dbReference>
<protein>
    <recommendedName>
        <fullName evidence="2">RNA polymerase sigma factor SigS</fullName>
    </recommendedName>
</protein>
<dbReference type="SUPFAM" id="SSF46894">
    <property type="entry name" value="C-terminal effector domain of the bipartite response regulators"/>
    <property type="match status" value="1"/>
</dbReference>
<evidence type="ECO:0000259" key="9">
    <source>
        <dbReference type="Pfam" id="PF08281"/>
    </source>
</evidence>
<keyword evidence="3" id="KW-0805">Transcription regulation</keyword>
<comment type="function">
    <text evidence="7">Sigma factors are initiation factors that promote the attachment of RNA polymerase to specific initiation sites and are then released. Sigma-S contributes to the protection against external stress, thus playing a role in cellular fitness and survival.</text>
</comment>
<dbReference type="InterPro" id="IPR000943">
    <property type="entry name" value="RNA_pol_sigma70"/>
</dbReference>
<dbReference type="Pfam" id="PF04542">
    <property type="entry name" value="Sigma70_r2"/>
    <property type="match status" value="1"/>
</dbReference>
<accession>A0A1C6FJ47</accession>
<evidence type="ECO:0000256" key="6">
    <source>
        <dbReference type="ARBA" id="ARBA00023163"/>
    </source>
</evidence>
<dbReference type="InterPro" id="IPR013249">
    <property type="entry name" value="RNA_pol_sigma70_r4_t2"/>
</dbReference>
<dbReference type="InterPro" id="IPR016032">
    <property type="entry name" value="Sig_transdc_resp-reg_C-effctor"/>
</dbReference>
<evidence type="ECO:0000259" key="8">
    <source>
        <dbReference type="Pfam" id="PF04542"/>
    </source>
</evidence>
<sequence>MAPVQKAFTTQQEASLFYAARQGSSKAMDQLISSYMPLAVFLASRISGVERDDLVQEGLVALLSAVRGFDEGRGIRFATYAGHCIENAMITAQRRQLAKKRDGDGHLSFDDAEASQAALAQPDAGDPQQIVDQKEHIRLLMQQVDTQLSPLEKQVVLLRLDGYSYKAISDMLEKPEKSIDNALTRVRKKLRYAQ</sequence>